<organism evidence="4 5">
    <name type="scientific">Atopococcus tabaci</name>
    <dbReference type="NCBI Taxonomy" id="269774"/>
    <lineage>
        <taxon>Bacteria</taxon>
        <taxon>Bacillati</taxon>
        <taxon>Bacillota</taxon>
        <taxon>Bacilli</taxon>
        <taxon>Lactobacillales</taxon>
        <taxon>Carnobacteriaceae</taxon>
        <taxon>Atopococcus</taxon>
    </lineage>
</organism>
<dbReference type="AlphaFoldDB" id="A0AA43UDA0"/>
<dbReference type="Proteomes" id="UP001171751">
    <property type="component" value="Unassembled WGS sequence"/>
</dbReference>
<comment type="caution">
    <text evidence="4">The sequence shown here is derived from an EMBL/GenBank/DDBJ whole genome shotgun (WGS) entry which is preliminary data.</text>
</comment>
<keyword evidence="1 4" id="KW-0489">Methyltransferase</keyword>
<keyword evidence="5" id="KW-1185">Reference proteome</keyword>
<dbReference type="Gene3D" id="2.20.25.110">
    <property type="entry name" value="S-adenosyl-L-methionine-dependent methyltransferases"/>
    <property type="match status" value="1"/>
</dbReference>
<dbReference type="PANTHER" id="PTHR43861:SF1">
    <property type="entry name" value="TRANS-ACONITATE 2-METHYLTRANSFERASE"/>
    <property type="match status" value="1"/>
</dbReference>
<evidence type="ECO:0000256" key="1">
    <source>
        <dbReference type="ARBA" id="ARBA00022603"/>
    </source>
</evidence>
<accession>A0AA43UDA0</accession>
<protein>
    <submittedName>
        <fullName evidence="4">Class I SAM-dependent methyltransferase</fullName>
        <ecNumber evidence="4">2.1.1.-</ecNumber>
    </submittedName>
</protein>
<dbReference type="SUPFAM" id="SSF53335">
    <property type="entry name" value="S-adenosyl-L-methionine-dependent methyltransferases"/>
    <property type="match status" value="1"/>
</dbReference>
<evidence type="ECO:0000256" key="2">
    <source>
        <dbReference type="ARBA" id="ARBA00022679"/>
    </source>
</evidence>
<dbReference type="Pfam" id="PF13649">
    <property type="entry name" value="Methyltransf_25"/>
    <property type="match status" value="1"/>
</dbReference>
<name>A0AA43UDA0_9LACT</name>
<dbReference type="GO" id="GO:0008168">
    <property type="term" value="F:methyltransferase activity"/>
    <property type="evidence" value="ECO:0007669"/>
    <property type="project" value="UniProtKB-KW"/>
</dbReference>
<dbReference type="PANTHER" id="PTHR43861">
    <property type="entry name" value="TRANS-ACONITATE 2-METHYLTRANSFERASE-RELATED"/>
    <property type="match status" value="1"/>
</dbReference>
<dbReference type="InterPro" id="IPR041698">
    <property type="entry name" value="Methyltransf_25"/>
</dbReference>
<dbReference type="EMBL" id="JAUNQW010000028">
    <property type="protein sequence ID" value="MDO5457838.1"/>
    <property type="molecule type" value="Genomic_DNA"/>
</dbReference>
<dbReference type="GO" id="GO:0032259">
    <property type="term" value="P:methylation"/>
    <property type="evidence" value="ECO:0007669"/>
    <property type="project" value="UniProtKB-KW"/>
</dbReference>
<dbReference type="InterPro" id="IPR029063">
    <property type="entry name" value="SAM-dependent_MTases_sf"/>
</dbReference>
<dbReference type="CDD" id="cd02440">
    <property type="entry name" value="AdoMet_MTases"/>
    <property type="match status" value="1"/>
</dbReference>
<keyword evidence="2 4" id="KW-0808">Transferase</keyword>
<evidence type="ECO:0000259" key="3">
    <source>
        <dbReference type="Pfam" id="PF13649"/>
    </source>
</evidence>
<sequence>MYFEDVYDLLMDESVYEEWQTFFKLYFNLDKSLHILDLGCGSAQLTIQLAQAGFKITGLDLSEDMLARASFNQGESNTFFPLVQADMTDLSDFGFYDGIISSLDSICYLENQENVSRVFNEAYVHLNEGGYFIFDVHSTYQMEDLYPGYMYNHSREKFSFMWTAYQGKEPYSVIHDMDLFIKEDKMYRKKERTIKEKTYPLEDYQLMLKSAGFTQVNVYDGFGKNPIHEESPRWFFVCKK</sequence>
<proteinExistence type="predicted"/>
<reference evidence="4" key="1">
    <citation type="submission" date="2023-07" db="EMBL/GenBank/DDBJ databases">
        <title>Between Cages and Wild: Unraveling the Impact of Captivity on Animal Microbiomes and Antimicrobial Resistance.</title>
        <authorList>
            <person name="Schmartz G.P."/>
            <person name="Rehner J."/>
            <person name="Schuff M.J."/>
            <person name="Becker S.L."/>
            <person name="Kravczyk M."/>
            <person name="Gurevich A."/>
            <person name="Francke R."/>
            <person name="Mueller R."/>
            <person name="Keller V."/>
            <person name="Keller A."/>
        </authorList>
    </citation>
    <scope>NUCLEOTIDE SEQUENCE</scope>
    <source>
        <strain evidence="4">S39M_St_73</strain>
    </source>
</reference>
<dbReference type="Gene3D" id="3.40.50.150">
    <property type="entry name" value="Vaccinia Virus protein VP39"/>
    <property type="match status" value="1"/>
</dbReference>
<feature type="domain" description="Methyltransferase" evidence="3">
    <location>
        <begin position="35"/>
        <end position="130"/>
    </location>
</feature>
<gene>
    <name evidence="4" type="ORF">Q4F26_05765</name>
</gene>
<evidence type="ECO:0000313" key="5">
    <source>
        <dbReference type="Proteomes" id="UP001171751"/>
    </source>
</evidence>
<dbReference type="EC" id="2.1.1.-" evidence="4"/>
<evidence type="ECO:0000313" key="4">
    <source>
        <dbReference type="EMBL" id="MDO5457838.1"/>
    </source>
</evidence>